<keyword evidence="4" id="KW-0411">Iron-sulfur</keyword>
<dbReference type="SUPFAM" id="SSF54862">
    <property type="entry name" value="4Fe-4S ferredoxins"/>
    <property type="match status" value="1"/>
</dbReference>
<feature type="domain" description="4Fe-4S ferredoxin-type" evidence="5">
    <location>
        <begin position="49"/>
        <end position="80"/>
    </location>
</feature>
<name>A0A1G7KMA5_9BACT</name>
<dbReference type="EMBL" id="FNBX01000004">
    <property type="protein sequence ID" value="SDF38315.1"/>
    <property type="molecule type" value="Genomic_DNA"/>
</dbReference>
<reference evidence="7" key="1">
    <citation type="submission" date="2016-10" db="EMBL/GenBank/DDBJ databases">
        <authorList>
            <person name="Varghese N."/>
            <person name="Submissions S."/>
        </authorList>
    </citation>
    <scope>NUCLEOTIDE SEQUENCE [LARGE SCALE GENOMIC DNA]</scope>
    <source>
        <strain evidence="7">KHC7</strain>
    </source>
</reference>
<gene>
    <name evidence="6" type="ORF">SAMN05192586_104166</name>
</gene>
<dbReference type="AlphaFoldDB" id="A0A1G7KMA5"/>
<evidence type="ECO:0000313" key="6">
    <source>
        <dbReference type="EMBL" id="SDF38315.1"/>
    </source>
</evidence>
<keyword evidence="1" id="KW-0004">4Fe-4S</keyword>
<feature type="domain" description="4Fe-4S ferredoxin-type" evidence="5">
    <location>
        <begin position="81"/>
        <end position="110"/>
    </location>
</feature>
<organism evidence="6 7">
    <name type="scientific">Desulfovibrio legallii</name>
    <dbReference type="NCBI Taxonomy" id="571438"/>
    <lineage>
        <taxon>Bacteria</taxon>
        <taxon>Pseudomonadati</taxon>
        <taxon>Thermodesulfobacteriota</taxon>
        <taxon>Desulfovibrionia</taxon>
        <taxon>Desulfovibrionales</taxon>
        <taxon>Desulfovibrionaceae</taxon>
        <taxon>Desulfovibrio</taxon>
    </lineage>
</organism>
<protein>
    <submittedName>
        <fullName evidence="6">Fe-S-cluster-containing dehydrogenase component</fullName>
    </submittedName>
</protein>
<evidence type="ECO:0000256" key="1">
    <source>
        <dbReference type="ARBA" id="ARBA00022485"/>
    </source>
</evidence>
<accession>A0A1G7KMA5</accession>
<dbReference type="Pfam" id="PF13247">
    <property type="entry name" value="Fer4_11"/>
    <property type="match status" value="1"/>
</dbReference>
<dbReference type="Proteomes" id="UP000199355">
    <property type="component" value="Unassembled WGS sequence"/>
</dbReference>
<dbReference type="PROSITE" id="PS00198">
    <property type="entry name" value="4FE4S_FER_1"/>
    <property type="match status" value="1"/>
</dbReference>
<dbReference type="RefSeq" id="WP_092153113.1">
    <property type="nucleotide sequence ID" value="NZ_FNBX01000004.1"/>
</dbReference>
<evidence type="ECO:0000256" key="4">
    <source>
        <dbReference type="ARBA" id="ARBA00023014"/>
    </source>
</evidence>
<dbReference type="GO" id="GO:0051539">
    <property type="term" value="F:4 iron, 4 sulfur cluster binding"/>
    <property type="evidence" value="ECO:0007669"/>
    <property type="project" value="UniProtKB-KW"/>
</dbReference>
<evidence type="ECO:0000259" key="5">
    <source>
        <dbReference type="PROSITE" id="PS51379"/>
    </source>
</evidence>
<sequence length="152" mass="16556">MSKVGITHIHAECIGCKACEVQCRSIHGDQIVSPFCHIREVQRQKARPHAVEYSYLACFHCKKPKCVPACPTGAMRARPDGLVYLEAALCDGCKACVEACPWHIPVWNPRSGKVEKCDLCKDRIDHGLEPACVATCAMGCLHFASADAAAPH</sequence>
<dbReference type="STRING" id="571438.SAMN05192586_104166"/>
<dbReference type="PANTHER" id="PTHR43177">
    <property type="entry name" value="PROTEIN NRFC"/>
    <property type="match status" value="1"/>
</dbReference>
<dbReference type="InterPro" id="IPR050954">
    <property type="entry name" value="ET_IronSulfur_Cluster-Binding"/>
</dbReference>
<dbReference type="Gene3D" id="3.30.70.20">
    <property type="match status" value="2"/>
</dbReference>
<keyword evidence="2" id="KW-0479">Metal-binding</keyword>
<dbReference type="Pfam" id="PF12800">
    <property type="entry name" value="Fer4_4"/>
    <property type="match status" value="1"/>
</dbReference>
<dbReference type="InterPro" id="IPR017896">
    <property type="entry name" value="4Fe4S_Fe-S-bd"/>
</dbReference>
<evidence type="ECO:0000256" key="2">
    <source>
        <dbReference type="ARBA" id="ARBA00022723"/>
    </source>
</evidence>
<dbReference type="OrthoDB" id="9789030at2"/>
<evidence type="ECO:0000313" key="7">
    <source>
        <dbReference type="Proteomes" id="UP000199355"/>
    </source>
</evidence>
<dbReference type="PANTHER" id="PTHR43177:SF3">
    <property type="entry name" value="PROTEIN NRFC HOMOLOG"/>
    <property type="match status" value="1"/>
</dbReference>
<evidence type="ECO:0000256" key="3">
    <source>
        <dbReference type="ARBA" id="ARBA00023004"/>
    </source>
</evidence>
<proteinExistence type="predicted"/>
<dbReference type="PROSITE" id="PS51379">
    <property type="entry name" value="4FE4S_FER_2"/>
    <property type="match status" value="2"/>
</dbReference>
<keyword evidence="3" id="KW-0408">Iron</keyword>
<dbReference type="InterPro" id="IPR017900">
    <property type="entry name" value="4Fe4S_Fe_S_CS"/>
</dbReference>
<keyword evidence="7" id="KW-1185">Reference proteome</keyword>
<dbReference type="GO" id="GO:0046872">
    <property type="term" value="F:metal ion binding"/>
    <property type="evidence" value="ECO:0007669"/>
    <property type="project" value="UniProtKB-KW"/>
</dbReference>